<evidence type="ECO:0000313" key="12">
    <source>
        <dbReference type="Proteomes" id="UP000265882"/>
    </source>
</evidence>
<sequence>MSRLRWVLEMVETSRYLNKRKVYVTFAGGASIDRGLEAGVEIMQRKYAFIVNPASGAGEGAQIAAMLMRIVKDHPRLGEGEAAVFTVDRLSEDEMISLISESEMLIAVGGDGTVSQLISRMMQSKRTPALGVVPVGTSNDLARALGAPLRADFTDDRVLRATIDRLLSARPILLDILAINGRFFFCNYFSMGFDAIIVSDFAQMRKSRWIRLLPRGRFVNNLIYFLMGVKNAGFRLSPPVVVSIEYSGAEKRLTFDQPVRAVIVTNLPVYAGGTRINPGARLDDGRFEITVVETLFQFIIVILTRFLRFLTLPRGIVQVRAERAEIQLHGPAPCQIDGEAAFDALSADHLLKITRWGSIRIAV</sequence>
<dbReference type="InterPro" id="IPR001206">
    <property type="entry name" value="Diacylglycerol_kinase_cat_dom"/>
</dbReference>
<evidence type="ECO:0000259" key="10">
    <source>
        <dbReference type="PROSITE" id="PS50146"/>
    </source>
</evidence>
<evidence type="ECO:0000256" key="3">
    <source>
        <dbReference type="ARBA" id="ARBA00012133"/>
    </source>
</evidence>
<dbReference type="InterPro" id="IPR016064">
    <property type="entry name" value="NAD/diacylglycerol_kinase_sf"/>
</dbReference>
<keyword evidence="4" id="KW-0808">Transferase</keyword>
<evidence type="ECO:0000313" key="11">
    <source>
        <dbReference type="EMBL" id="RJP17531.1"/>
    </source>
</evidence>
<feature type="domain" description="DAGKc" evidence="10">
    <location>
        <begin position="42"/>
        <end position="183"/>
    </location>
</feature>
<organism evidence="11 12">
    <name type="scientific">Abyssobacteria bacterium (strain SURF_5)</name>
    <dbReference type="NCBI Taxonomy" id="2093360"/>
    <lineage>
        <taxon>Bacteria</taxon>
        <taxon>Pseudomonadati</taxon>
        <taxon>Candidatus Hydrogenedentota</taxon>
        <taxon>Candidatus Abyssobacteria</taxon>
    </lineage>
</organism>
<evidence type="ECO:0000256" key="9">
    <source>
        <dbReference type="ARBA" id="ARBA00023136"/>
    </source>
</evidence>
<evidence type="ECO:0000256" key="7">
    <source>
        <dbReference type="ARBA" id="ARBA00022777"/>
    </source>
</evidence>
<keyword evidence="6" id="KW-0862">Zinc</keyword>
<protein>
    <recommendedName>
        <fullName evidence="3">diacylglycerol kinase (ATP)</fullName>
        <ecNumber evidence="3">2.7.1.107</ecNumber>
    </recommendedName>
</protein>
<keyword evidence="9" id="KW-0472">Membrane</keyword>
<evidence type="ECO:0000256" key="1">
    <source>
        <dbReference type="ARBA" id="ARBA00004370"/>
    </source>
</evidence>
<dbReference type="InterPro" id="IPR017438">
    <property type="entry name" value="ATP-NAD_kinase_N"/>
</dbReference>
<dbReference type="PANTHER" id="PTHR11255">
    <property type="entry name" value="DIACYLGLYCEROL KINASE"/>
    <property type="match status" value="1"/>
</dbReference>
<name>A0A3A4NPX9_ABYX5</name>
<dbReference type="PANTHER" id="PTHR11255:SF54">
    <property type="entry name" value="DIACYLGLYCEROL KINASE THETA"/>
    <property type="match status" value="1"/>
</dbReference>
<evidence type="ECO:0000256" key="5">
    <source>
        <dbReference type="ARBA" id="ARBA00022741"/>
    </source>
</evidence>
<keyword evidence="6" id="KW-0863">Zinc-finger</keyword>
<comment type="similarity">
    <text evidence="2">Belongs to the eukaryotic diacylglycerol kinase family.</text>
</comment>
<comment type="subcellular location">
    <subcellularLocation>
        <location evidence="1">Membrane</location>
    </subcellularLocation>
</comment>
<dbReference type="GO" id="GO:0007200">
    <property type="term" value="P:phospholipase C-activating G protein-coupled receptor signaling pathway"/>
    <property type="evidence" value="ECO:0007669"/>
    <property type="project" value="InterPro"/>
</dbReference>
<accession>A0A3A4NPX9</accession>
<dbReference type="SUPFAM" id="SSF111331">
    <property type="entry name" value="NAD kinase/diacylglycerol kinase-like"/>
    <property type="match status" value="1"/>
</dbReference>
<dbReference type="EMBL" id="QZKU01000114">
    <property type="protein sequence ID" value="RJP17531.1"/>
    <property type="molecule type" value="Genomic_DNA"/>
</dbReference>
<keyword evidence="6" id="KW-0479">Metal-binding</keyword>
<evidence type="ECO:0000256" key="2">
    <source>
        <dbReference type="ARBA" id="ARBA00009280"/>
    </source>
</evidence>
<dbReference type="EC" id="2.7.1.107" evidence="3"/>
<dbReference type="GO" id="GO:0016020">
    <property type="term" value="C:membrane"/>
    <property type="evidence" value="ECO:0007669"/>
    <property type="project" value="UniProtKB-SubCell"/>
</dbReference>
<gene>
    <name evidence="11" type="ORF">C4520_16335</name>
</gene>
<keyword evidence="8" id="KW-0067">ATP-binding</keyword>
<evidence type="ECO:0000256" key="6">
    <source>
        <dbReference type="ARBA" id="ARBA00022771"/>
    </source>
</evidence>
<dbReference type="GO" id="GO:0004143">
    <property type="term" value="F:ATP-dependent diacylglycerol kinase activity"/>
    <property type="evidence" value="ECO:0007669"/>
    <property type="project" value="UniProtKB-EC"/>
</dbReference>
<evidence type="ECO:0000256" key="4">
    <source>
        <dbReference type="ARBA" id="ARBA00022679"/>
    </source>
</evidence>
<dbReference type="InterPro" id="IPR000756">
    <property type="entry name" value="Diacylglycerol_kin_accessory"/>
</dbReference>
<dbReference type="PROSITE" id="PS50146">
    <property type="entry name" value="DAGK"/>
    <property type="match status" value="1"/>
</dbReference>
<keyword evidence="7" id="KW-0418">Kinase</keyword>
<dbReference type="SMART" id="SM00045">
    <property type="entry name" value="DAGKa"/>
    <property type="match status" value="1"/>
</dbReference>
<dbReference type="GO" id="GO:0005524">
    <property type="term" value="F:ATP binding"/>
    <property type="evidence" value="ECO:0007669"/>
    <property type="project" value="UniProtKB-KW"/>
</dbReference>
<dbReference type="SMART" id="SM00046">
    <property type="entry name" value="DAGKc"/>
    <property type="match status" value="1"/>
</dbReference>
<reference evidence="11 12" key="1">
    <citation type="journal article" date="2017" name="ISME J.">
        <title>Energy and carbon metabolisms in a deep terrestrial subsurface fluid microbial community.</title>
        <authorList>
            <person name="Momper L."/>
            <person name="Jungbluth S.P."/>
            <person name="Lee M.D."/>
            <person name="Amend J.P."/>
        </authorList>
    </citation>
    <scope>NUCLEOTIDE SEQUENCE [LARGE SCALE GENOMIC DNA]</scope>
    <source>
        <strain evidence="11">SURF_5</strain>
    </source>
</reference>
<proteinExistence type="inferred from homology"/>
<dbReference type="Pfam" id="PF00609">
    <property type="entry name" value="DAGK_acc"/>
    <property type="match status" value="1"/>
</dbReference>
<dbReference type="Proteomes" id="UP000265882">
    <property type="component" value="Unassembled WGS sequence"/>
</dbReference>
<comment type="caution">
    <text evidence="11">The sequence shown here is derived from an EMBL/GenBank/DDBJ whole genome shotgun (WGS) entry which is preliminary data.</text>
</comment>
<dbReference type="Gene3D" id="3.40.50.10330">
    <property type="entry name" value="Probable inorganic polyphosphate/atp-NAD kinase, domain 1"/>
    <property type="match status" value="1"/>
</dbReference>
<dbReference type="Gene3D" id="2.60.200.40">
    <property type="match status" value="1"/>
</dbReference>
<dbReference type="InterPro" id="IPR037607">
    <property type="entry name" value="DGK"/>
</dbReference>
<dbReference type="Pfam" id="PF00781">
    <property type="entry name" value="DAGK_cat"/>
    <property type="match status" value="1"/>
</dbReference>
<evidence type="ECO:0000256" key="8">
    <source>
        <dbReference type="ARBA" id="ARBA00022840"/>
    </source>
</evidence>
<keyword evidence="5" id="KW-0547">Nucleotide-binding</keyword>
<dbReference type="GO" id="GO:0008270">
    <property type="term" value="F:zinc ion binding"/>
    <property type="evidence" value="ECO:0007669"/>
    <property type="project" value="UniProtKB-KW"/>
</dbReference>
<dbReference type="AlphaFoldDB" id="A0A3A4NPX9"/>